<gene>
    <name evidence="5" type="ORF">DW2_06848</name>
</gene>
<dbReference type="RefSeq" id="WP_038144841.1">
    <property type="nucleotide sequence ID" value="NZ_AQRC01000004.1"/>
</dbReference>
<organism evidence="5 6">
    <name type="scientific">Thioclava atlantica</name>
    <dbReference type="NCBI Taxonomy" id="1317124"/>
    <lineage>
        <taxon>Bacteria</taxon>
        <taxon>Pseudomonadati</taxon>
        <taxon>Pseudomonadota</taxon>
        <taxon>Alphaproteobacteria</taxon>
        <taxon>Rhodobacterales</taxon>
        <taxon>Paracoccaceae</taxon>
        <taxon>Thioclava</taxon>
    </lineage>
</organism>
<dbReference type="SUPFAM" id="SSF75516">
    <property type="entry name" value="Pheromone-binding domain of LuxR-like quorum-sensing transcription factors"/>
    <property type="match status" value="1"/>
</dbReference>
<feature type="domain" description="HTH luxR-type" evidence="4">
    <location>
        <begin position="163"/>
        <end position="228"/>
    </location>
</feature>
<evidence type="ECO:0000259" key="4">
    <source>
        <dbReference type="PROSITE" id="PS50043"/>
    </source>
</evidence>
<dbReference type="SMART" id="SM00421">
    <property type="entry name" value="HTH_LUXR"/>
    <property type="match status" value="1"/>
</dbReference>
<reference evidence="6" key="1">
    <citation type="submission" date="2013-04" db="EMBL/GenBank/DDBJ databases">
        <title>Thioclava sp. 13D2W-2 Genome Sequencing.</title>
        <authorList>
            <person name="Lai Q."/>
            <person name="Li G."/>
            <person name="Shao Z."/>
        </authorList>
    </citation>
    <scope>NUCLEOTIDE SEQUENCE [LARGE SCALE GENOMIC DNA]</scope>
    <source>
        <strain evidence="6">13D2W-2</strain>
    </source>
</reference>
<sequence length="233" mass="25804">MDIIDLGSVPSSSENYVCYIEQMCDTLGLDFGSYASVNPVTGAVVGYANYPDPWKTHYMTRNLHRVDPTLQKASLSIAPVDWQRFERDQKFKSVFFAAEDFGITAQGLTVPIRGPYGDRGLLSVTRNCSQEEWEKLKRHIMGNLQTAAVHLHDSIMRSTGLIGALGYPALSSREKEILQWTAAGKLQQEIGDILSISYRTVEIHLRSARYKLGAVTTVQAVGRAIGMGLIHPS</sequence>
<evidence type="ECO:0000256" key="2">
    <source>
        <dbReference type="ARBA" id="ARBA00023125"/>
    </source>
</evidence>
<keyword evidence="6" id="KW-1185">Reference proteome</keyword>
<reference evidence="5 6" key="2">
    <citation type="journal article" date="2015" name="Antonie Van Leeuwenhoek">
        <title>Thioclava indica sp. nov., isolated from surface seawater of the Indian Ocean.</title>
        <authorList>
            <person name="Liu Y."/>
            <person name="Lai Q."/>
            <person name="Du J."/>
            <person name="Xu H."/>
            <person name="Jiang L."/>
            <person name="Shao Z."/>
        </authorList>
    </citation>
    <scope>NUCLEOTIDE SEQUENCE [LARGE SCALE GENOMIC DNA]</scope>
    <source>
        <strain evidence="5 6">13D2W-2</strain>
    </source>
</reference>
<dbReference type="Pfam" id="PF00196">
    <property type="entry name" value="GerE"/>
    <property type="match status" value="1"/>
</dbReference>
<dbReference type="STRING" id="1317124.DW2_06848"/>
<dbReference type="GO" id="GO:0006355">
    <property type="term" value="P:regulation of DNA-templated transcription"/>
    <property type="evidence" value="ECO:0007669"/>
    <property type="project" value="InterPro"/>
</dbReference>
<name>A0A085TY63_9RHOB</name>
<dbReference type="Gene3D" id="1.10.10.10">
    <property type="entry name" value="Winged helix-like DNA-binding domain superfamily/Winged helix DNA-binding domain"/>
    <property type="match status" value="1"/>
</dbReference>
<dbReference type="GO" id="GO:0003677">
    <property type="term" value="F:DNA binding"/>
    <property type="evidence" value="ECO:0007669"/>
    <property type="project" value="UniProtKB-KW"/>
</dbReference>
<evidence type="ECO:0000256" key="1">
    <source>
        <dbReference type="ARBA" id="ARBA00023015"/>
    </source>
</evidence>
<dbReference type="PANTHER" id="PTHR44688">
    <property type="entry name" value="DNA-BINDING TRANSCRIPTIONAL ACTIVATOR DEVR_DOSR"/>
    <property type="match status" value="1"/>
</dbReference>
<keyword evidence="2" id="KW-0238">DNA-binding</keyword>
<dbReference type="eggNOG" id="COG2197">
    <property type="taxonomic scope" value="Bacteria"/>
</dbReference>
<keyword evidence="1" id="KW-0805">Transcription regulation</keyword>
<dbReference type="InterPro" id="IPR036388">
    <property type="entry name" value="WH-like_DNA-bd_sf"/>
</dbReference>
<keyword evidence="3" id="KW-0804">Transcription</keyword>
<dbReference type="Pfam" id="PF03472">
    <property type="entry name" value="Autoind_bind"/>
    <property type="match status" value="1"/>
</dbReference>
<dbReference type="EMBL" id="AQRC01000004">
    <property type="protein sequence ID" value="KFE35660.1"/>
    <property type="molecule type" value="Genomic_DNA"/>
</dbReference>
<proteinExistence type="predicted"/>
<dbReference type="InterPro" id="IPR000792">
    <property type="entry name" value="Tscrpt_reg_LuxR_C"/>
</dbReference>
<evidence type="ECO:0000313" key="6">
    <source>
        <dbReference type="Proteomes" id="UP000028607"/>
    </source>
</evidence>
<accession>A0A085TY63</accession>
<dbReference type="PROSITE" id="PS50043">
    <property type="entry name" value="HTH_LUXR_2"/>
    <property type="match status" value="1"/>
</dbReference>
<dbReference type="InterPro" id="IPR005143">
    <property type="entry name" value="TF_LuxR_autoind-bd_dom"/>
</dbReference>
<dbReference type="PANTHER" id="PTHR44688:SF16">
    <property type="entry name" value="DNA-BINDING TRANSCRIPTIONAL ACTIVATOR DEVR_DOSR"/>
    <property type="match status" value="1"/>
</dbReference>
<dbReference type="PATRIC" id="fig|1317124.6.peg.1388"/>
<dbReference type="Gene3D" id="3.30.450.80">
    <property type="entry name" value="Transcription factor LuxR-like, autoinducer-binding domain"/>
    <property type="match status" value="1"/>
</dbReference>
<dbReference type="OrthoDB" id="9803630at2"/>
<dbReference type="AlphaFoldDB" id="A0A085TY63"/>
<dbReference type="InterPro" id="IPR036693">
    <property type="entry name" value="TF_LuxR_autoind-bd_dom_sf"/>
</dbReference>
<dbReference type="SUPFAM" id="SSF46894">
    <property type="entry name" value="C-terminal effector domain of the bipartite response regulators"/>
    <property type="match status" value="1"/>
</dbReference>
<dbReference type="PRINTS" id="PR00038">
    <property type="entry name" value="HTHLUXR"/>
</dbReference>
<dbReference type="CDD" id="cd06170">
    <property type="entry name" value="LuxR_C_like"/>
    <property type="match status" value="1"/>
</dbReference>
<dbReference type="Proteomes" id="UP000028607">
    <property type="component" value="Unassembled WGS sequence"/>
</dbReference>
<dbReference type="InterPro" id="IPR016032">
    <property type="entry name" value="Sig_transdc_resp-reg_C-effctor"/>
</dbReference>
<protein>
    <submittedName>
        <fullName evidence="5">Autoinducer-binding domain-containing protein</fullName>
    </submittedName>
</protein>
<evidence type="ECO:0000256" key="3">
    <source>
        <dbReference type="ARBA" id="ARBA00023163"/>
    </source>
</evidence>
<evidence type="ECO:0000313" key="5">
    <source>
        <dbReference type="EMBL" id="KFE35660.1"/>
    </source>
</evidence>
<comment type="caution">
    <text evidence="5">The sequence shown here is derived from an EMBL/GenBank/DDBJ whole genome shotgun (WGS) entry which is preliminary data.</text>
</comment>